<evidence type="ECO:0000256" key="6">
    <source>
        <dbReference type="ARBA" id="ARBA00022729"/>
    </source>
</evidence>
<dbReference type="SUPFAM" id="SSF74650">
    <property type="entry name" value="Galactose mutarotase-like"/>
    <property type="match status" value="2"/>
</dbReference>
<evidence type="ECO:0000256" key="4">
    <source>
        <dbReference type="ARBA" id="ARBA00007806"/>
    </source>
</evidence>
<dbReference type="SUPFAM" id="SSF51011">
    <property type="entry name" value="Glycosyl hydrolase domain"/>
    <property type="match status" value="2"/>
</dbReference>
<dbReference type="CDD" id="cd06546">
    <property type="entry name" value="GH18_CTS3_chitinase"/>
    <property type="match status" value="1"/>
</dbReference>
<dbReference type="GO" id="GO:0005975">
    <property type="term" value="P:carbohydrate metabolic process"/>
    <property type="evidence" value="ECO:0007669"/>
    <property type="project" value="InterPro"/>
</dbReference>
<dbReference type="CDD" id="cd06603">
    <property type="entry name" value="GH31_GANC_GANAB_alpha"/>
    <property type="match status" value="1"/>
</dbReference>
<keyword evidence="15" id="KW-1185">Reference proteome</keyword>
<feature type="region of interest" description="Disordered" evidence="12">
    <location>
        <begin position="1345"/>
        <end position="1381"/>
    </location>
</feature>
<dbReference type="Pfam" id="PF21365">
    <property type="entry name" value="Glyco_hydro_31_3rd"/>
    <property type="match status" value="2"/>
</dbReference>
<keyword evidence="10" id="KW-0326">Glycosidase</keyword>
<sequence>MTSGEKQVGNSEYGTRPDPAFSNENGRLRFGFDSEILYVEPWGENALRVRASCLASVPERDWALTEKPSASTGADIQIHTSSASITNGKIKAAISRRGKIVITNVQTGKVLLEEFARHRLDILDPKCSSLRIQAREWKPRLGSPDYHLTMRFESQDPDERIYGMGQYQQPFLNLKGADLELAQRNSQATVPFAVSSLGYGFLWNNPGVGRAVFSSLTTSFEAYSTDILDYWVVAGDDPAEIVRAYTGVTGRVPKMPEYGLGFWQCKLRYQTQEELLEVAREYKRRNLPIDLIVCDYFHWPNQGDWKFDPTFWPDPDAMIAELKEMNIELMVSIWPTVEKTSENYDEMLRRGLIIRQDRGIRAAMEGRGYAVHFDATNPEARQFVWEAAKRNYHDKGIRVFWLDEAEPEYTVYDFDIYRYHAGPNLSVGNFYPSDYTKGFYEGMRAAGQEEIVSLVRCAWAGSQKYGALVWSGDIASSWGSFRNQLSAGLNMGLAGFAWFTTDIGGFHGGIPDDPGFRELLVRWFQWGAYCPVMRLHGDREPKQPRHGTTGGSFCLSGGPNEVWSYGDEVYGICEKYLRIREGMRDYTRQLMKDAHEKGDPLMRPCFYDFPGDEKCWRLEDQYMYGPKYLVAPVLAAGQRKRDVYLPGEGLGWKGTDGNVYEGGKTVTVDCPLDTMPTTAGLPRIINYYQTHHDGSGKPISVLPLVTQPGISLTHLILAAIHINKDPEALTLNDHPPSHPRFQTLWAEMRALQASGVKILGMLGGAAKGSYQRLDADAQSFERYYAPLQRMIRERGLDGLDLDVEEEMSLAGIIRLIDRLRADFGKDFIITLAPVAAALIDPTKNLSGFDYEALEVMRGREIAWYNTQFYCGWGDCSNPLMYEYILRKGWPADKVVIGLVTNPANGAGYVPWEPLTPVLAVLKARYGNFGGVMGWEYFNALPGGKERPWEWAKTMTTLLRSHLLESKVPGEAAAEVDADPPDAQAVQVPIQPQSTTPPSSPASRIDRITSKLPRRLQKYTTGLRNAPVSHVVSFLILHELTAIVPLFALFGIFHYTDYVPVGWMTTHFGSYVQSGVARFERYFARKGWFGFSREDLEEGPSLGGARSGSREQTEEAVERFQHGDQKYKVLVEVALAYAITKAFLPLRIMASVWATPWFAGVLYASVAVKEHDFKKCDQSGFCKRNRAYADNAANQASTWSSPYNVVHDSISFRDGQLKATILKTINAKGDTERFPLTVSFHKSGTARVMVDEEKRRNKDITLRHDSVVRKERYNEADRWVVVGGVDLDKEAKLTHQDKSQVNVNYGPDAKFEAVIKLSPFRADFKRDGETHVKFNERGLFNMEHWRPKLENPDPKEGEQGDDESTWWDETFGGNTDSKPRGPESVALDISFPGYEHVFGIPEHTGPMSLKQTRGGDGNHDEPYRMYNSDVFEYELDSPMTLYGSIPFMQAHRKDSTVGVFWLNAAETWVDIIKGKDSTNPLSLGKGAKTTTKTHWISEAGIMDVFVFLGPTPQDLTSAFSELTGYTAMPQEFAIGYHQCRWNYISDDDVKDVDRKFDKFKMPYDVIWLDLEYTDDRKYFTWEPNMFVDPIGMGEQLDSHGRNLVLLIDPHIKKLDGYTASAELTSKDLGVHDKEDKMYEGWCWPGSSNWIDCFNPKAIEWWKGLFKYSSFKGTMKNTFIWNDMNEPSVFNGPETTMPKDNIHFGKWEHRDVHNLNGLTFHNATFQAMVSREKGELRRPFILTRSFYAGSQRLGAMWTGDNQASWDHLEASIPMVLNQGIAGFPFSGADVGGFFGNPDKDLLTRWYQAGTFYPFFRAHAHIDSRRREPYLLGEPYASIVTAALRLRYQLLPSWYTAFYQANKDGSPIVRPMFWTHPSEEAGFAIDNQLFIGSTGLLAKPVVQQDKESADIWIPDDEVYYDYFTYETKKTQKGKHLTVTAPLESIPLLMRGGHIFPRRDIPRRSAALMQFDDYTLIVSVSKDGSAEGELYVDDGDTFDYEQGQYIHRKFTLAGTSVSSTDAEGRDTKSIKPGSWLKAMDGVHVDRIIIVGAPAAWDREEVKVTSEGRTWTAKVRYSKAEKGRAAFATVGRVGARIGADWTVEAV</sequence>
<dbReference type="GO" id="GO:0017177">
    <property type="term" value="C:glucosidase II complex"/>
    <property type="evidence" value="ECO:0007669"/>
    <property type="project" value="TreeGrafter"/>
</dbReference>
<protein>
    <recommendedName>
        <fullName evidence="5">alpha-glucosidase</fullName>
        <ecNumber evidence="5">3.2.1.20</ecNumber>
    </recommendedName>
    <alternativeName>
        <fullName evidence="11">Glucosidase II subunit alpha</fullName>
    </alternativeName>
</protein>
<evidence type="ECO:0000313" key="14">
    <source>
        <dbReference type="EMBL" id="KFH46885.1"/>
    </source>
</evidence>
<evidence type="ECO:0000259" key="13">
    <source>
        <dbReference type="PROSITE" id="PS51910"/>
    </source>
</evidence>
<feature type="region of interest" description="Disordered" evidence="12">
    <location>
        <begin position="1401"/>
        <end position="1420"/>
    </location>
</feature>
<organism evidence="14 15">
    <name type="scientific">Hapsidospora chrysogenum (strain ATCC 11550 / CBS 779.69 / DSM 880 / IAM 14645 / JCM 23072 / IMI 49137)</name>
    <name type="common">Acremonium chrysogenum</name>
    <dbReference type="NCBI Taxonomy" id="857340"/>
    <lineage>
        <taxon>Eukaryota</taxon>
        <taxon>Fungi</taxon>
        <taxon>Dikarya</taxon>
        <taxon>Ascomycota</taxon>
        <taxon>Pezizomycotina</taxon>
        <taxon>Sordariomycetes</taxon>
        <taxon>Hypocreomycetidae</taxon>
        <taxon>Hypocreales</taxon>
        <taxon>Bionectriaceae</taxon>
        <taxon>Hapsidospora</taxon>
    </lineage>
</organism>
<dbReference type="PANTHER" id="PTHR22762:SF54">
    <property type="entry name" value="BCDNA.GH04962"/>
    <property type="match status" value="1"/>
</dbReference>
<dbReference type="InterPro" id="IPR048395">
    <property type="entry name" value="Glyco_hydro_31_C"/>
</dbReference>
<evidence type="ECO:0000256" key="3">
    <source>
        <dbReference type="ARBA" id="ARBA00004833"/>
    </source>
</evidence>
<dbReference type="GO" id="GO:0004558">
    <property type="term" value="F:alpha-1,4-glucosidase activity"/>
    <property type="evidence" value="ECO:0007669"/>
    <property type="project" value="UniProtKB-EC"/>
</dbReference>
<evidence type="ECO:0000256" key="1">
    <source>
        <dbReference type="ARBA" id="ARBA00001657"/>
    </source>
</evidence>
<proteinExistence type="inferred from homology"/>
<dbReference type="Gene3D" id="3.20.20.80">
    <property type="entry name" value="Glycosidases"/>
    <property type="match status" value="4"/>
</dbReference>
<dbReference type="PROSITE" id="PS51910">
    <property type="entry name" value="GH18_2"/>
    <property type="match status" value="1"/>
</dbReference>
<evidence type="ECO:0000256" key="10">
    <source>
        <dbReference type="ARBA" id="ARBA00023295"/>
    </source>
</evidence>
<comment type="catalytic activity">
    <reaction evidence="1">
        <text>Hydrolysis of terminal, non-reducing (1-&gt;4)-linked alpha-D-glucose residues with release of alpha-D-glucose.</text>
        <dbReference type="EC" id="3.2.1.20"/>
    </reaction>
</comment>
<keyword evidence="8" id="KW-0256">Endoplasmic reticulum</keyword>
<dbReference type="Pfam" id="PF10306">
    <property type="entry name" value="FLILHELTA"/>
    <property type="match status" value="1"/>
</dbReference>
<comment type="pathway">
    <text evidence="3">Glycan metabolism; N-glycan metabolism.</text>
</comment>
<evidence type="ECO:0000256" key="5">
    <source>
        <dbReference type="ARBA" id="ARBA00012741"/>
    </source>
</evidence>
<dbReference type="Pfam" id="PF01055">
    <property type="entry name" value="Glyco_hydro_31_2nd"/>
    <property type="match status" value="2"/>
</dbReference>
<evidence type="ECO:0000256" key="9">
    <source>
        <dbReference type="ARBA" id="ARBA00023180"/>
    </source>
</evidence>
<gene>
    <name evidence="14" type="ORF">ACRE_021970</name>
</gene>
<dbReference type="STRING" id="857340.A0A086TC03"/>
<feature type="domain" description="GH18" evidence="13">
    <location>
        <begin position="682"/>
        <end position="961"/>
    </location>
</feature>
<dbReference type="InterPro" id="IPR011013">
    <property type="entry name" value="Gal_mutarotase_sf_dom"/>
</dbReference>
<accession>A0A086TC03</accession>
<evidence type="ECO:0000256" key="8">
    <source>
        <dbReference type="ARBA" id="ARBA00022824"/>
    </source>
</evidence>
<dbReference type="InterPro" id="IPR017853">
    <property type="entry name" value="GH"/>
</dbReference>
<dbReference type="HOGENOM" id="CLU_232373_0_0_1"/>
<dbReference type="PANTHER" id="PTHR22762">
    <property type="entry name" value="ALPHA-GLUCOSIDASE"/>
    <property type="match status" value="1"/>
</dbReference>
<feature type="compositionally biased region" description="Polar residues" evidence="12">
    <location>
        <begin position="1"/>
        <end position="13"/>
    </location>
</feature>
<dbReference type="InterPro" id="IPR030458">
    <property type="entry name" value="Glyco_hydro_31_AS"/>
</dbReference>
<dbReference type="Gene3D" id="2.60.40.1760">
    <property type="entry name" value="glycosyl hydrolase (family 31)"/>
    <property type="match status" value="2"/>
</dbReference>
<dbReference type="GO" id="GO:0006491">
    <property type="term" value="P:N-glycan processing"/>
    <property type="evidence" value="ECO:0007669"/>
    <property type="project" value="TreeGrafter"/>
</dbReference>
<evidence type="ECO:0000256" key="12">
    <source>
        <dbReference type="SAM" id="MobiDB-lite"/>
    </source>
</evidence>
<dbReference type="Gene3D" id="2.60.40.1180">
    <property type="entry name" value="Golgi alpha-mannosidase II"/>
    <property type="match status" value="3"/>
</dbReference>
<name>A0A086TC03_HAPC1</name>
<comment type="caution">
    <text evidence="14">The sequence shown here is derived from an EMBL/GenBank/DDBJ whole genome shotgun (WGS) entry which is preliminary data.</text>
</comment>
<dbReference type="InterPro" id="IPR000322">
    <property type="entry name" value="Glyco_hydro_31_TIM"/>
</dbReference>
<dbReference type="InterPro" id="IPR033403">
    <property type="entry name" value="DUF5110"/>
</dbReference>
<dbReference type="Pfam" id="PF13802">
    <property type="entry name" value="Gal_mutarotas_2"/>
    <property type="match status" value="1"/>
</dbReference>
<dbReference type="InterPro" id="IPR013780">
    <property type="entry name" value="Glyco_hydro_b"/>
</dbReference>
<dbReference type="OrthoDB" id="3237269at2759"/>
<dbReference type="CDD" id="cd06591">
    <property type="entry name" value="GH31_xylosidase_XylS"/>
    <property type="match status" value="1"/>
</dbReference>
<dbReference type="EC" id="3.2.1.20" evidence="5"/>
<evidence type="ECO:0000256" key="7">
    <source>
        <dbReference type="ARBA" id="ARBA00022801"/>
    </source>
</evidence>
<evidence type="ECO:0000256" key="11">
    <source>
        <dbReference type="ARBA" id="ARBA00042895"/>
    </source>
</evidence>
<comment type="similarity">
    <text evidence="4">Belongs to the glycosyl hydrolase 31 family.</text>
</comment>
<dbReference type="PROSITE" id="PS00129">
    <property type="entry name" value="GLYCOSYL_HYDROL_F31_1"/>
    <property type="match status" value="1"/>
</dbReference>
<keyword evidence="9" id="KW-0325">Glycoprotein</keyword>
<dbReference type="Pfam" id="PF17137">
    <property type="entry name" value="DUF5110"/>
    <property type="match status" value="1"/>
</dbReference>
<feature type="compositionally biased region" description="Basic and acidic residues" evidence="12">
    <location>
        <begin position="1345"/>
        <end position="1357"/>
    </location>
</feature>
<dbReference type="SUPFAM" id="SSF51445">
    <property type="entry name" value="(Trans)glycosidases"/>
    <property type="match status" value="3"/>
</dbReference>
<evidence type="ECO:0000256" key="2">
    <source>
        <dbReference type="ARBA" id="ARBA00004240"/>
    </source>
</evidence>
<feature type="region of interest" description="Disordered" evidence="12">
    <location>
        <begin position="1"/>
        <end position="20"/>
    </location>
</feature>
<keyword evidence="7" id="KW-0378">Hydrolase</keyword>
<dbReference type="Pfam" id="PF00704">
    <property type="entry name" value="Glyco_hydro_18"/>
    <property type="match status" value="1"/>
</dbReference>
<evidence type="ECO:0000313" key="15">
    <source>
        <dbReference type="Proteomes" id="UP000029964"/>
    </source>
</evidence>
<dbReference type="InterPro" id="IPR025887">
    <property type="entry name" value="Glyco_hydro_31_N_dom"/>
</dbReference>
<reference evidence="15" key="1">
    <citation type="journal article" date="2014" name="Genome Announc.">
        <title>Genome sequence and annotation of Acremonium chrysogenum, producer of the beta-lactam antibiotic cephalosporin C.</title>
        <authorList>
            <person name="Terfehr D."/>
            <person name="Dahlmann T.A."/>
            <person name="Specht T."/>
            <person name="Zadra I."/>
            <person name="Kuernsteiner H."/>
            <person name="Kueck U."/>
        </authorList>
    </citation>
    <scope>NUCLEOTIDE SEQUENCE [LARGE SCALE GENOMIC DNA]</scope>
    <source>
        <strain evidence="15">ATCC 11550 / CBS 779.69 / DSM 880 / IAM 14645 / JCM 23072 / IMI 49137</strain>
    </source>
</reference>
<comment type="subcellular location">
    <subcellularLocation>
        <location evidence="2">Endoplasmic reticulum</location>
    </subcellularLocation>
</comment>
<keyword evidence="6" id="KW-0732">Signal</keyword>
<dbReference type="Proteomes" id="UP000029964">
    <property type="component" value="Unassembled WGS sequence"/>
</dbReference>
<dbReference type="InterPro" id="IPR018811">
    <property type="entry name" value="MRX11"/>
</dbReference>
<dbReference type="InterPro" id="IPR001223">
    <property type="entry name" value="Glyco_hydro18_cat"/>
</dbReference>
<dbReference type="EMBL" id="JPKY01000014">
    <property type="protein sequence ID" value="KFH46885.1"/>
    <property type="molecule type" value="Genomic_DNA"/>
</dbReference>
<dbReference type="CDD" id="cd14752">
    <property type="entry name" value="GH31_N"/>
    <property type="match status" value="2"/>
</dbReference>
<dbReference type="GO" id="GO:0030246">
    <property type="term" value="F:carbohydrate binding"/>
    <property type="evidence" value="ECO:0007669"/>
    <property type="project" value="InterPro"/>
</dbReference>